<dbReference type="InterPro" id="IPR019282">
    <property type="entry name" value="Glycoamylase-like_cons_dom"/>
</dbReference>
<keyword evidence="8" id="KW-1185">Reference proteome</keyword>
<dbReference type="InterPro" id="IPR037824">
    <property type="entry name" value="GH94N_2_NdvB"/>
</dbReference>
<comment type="caution">
    <text evidence="7">The sequence shown here is derived from an EMBL/GenBank/DDBJ whole genome shotgun (WGS) entry which is preliminary data.</text>
</comment>
<protein>
    <submittedName>
        <fullName evidence="7">Cellobiose phosphorylase</fullName>
    </submittedName>
</protein>
<dbReference type="InterPro" id="IPR011013">
    <property type="entry name" value="Gal_mutarotase_sf_dom"/>
</dbReference>
<dbReference type="PANTHER" id="PTHR37469">
    <property type="entry name" value="CELLOBIONIC ACID PHOSPHORYLASE-RELATED"/>
    <property type="match status" value="1"/>
</dbReference>
<feature type="domain" description="Glycosyl hydrolase 94 catalytic" evidence="6">
    <location>
        <begin position="2260"/>
        <end position="2684"/>
    </location>
</feature>
<dbReference type="Gene3D" id="1.50.10.10">
    <property type="match status" value="1"/>
</dbReference>
<dbReference type="InterPro" id="IPR052047">
    <property type="entry name" value="GH94_Enzymes"/>
</dbReference>
<dbReference type="Gene3D" id="1.50.10.140">
    <property type="match status" value="1"/>
</dbReference>
<dbReference type="SUPFAM" id="SSF48208">
    <property type="entry name" value="Six-hairpin glycosidases"/>
    <property type="match status" value="1"/>
</dbReference>
<evidence type="ECO:0000259" key="4">
    <source>
        <dbReference type="Pfam" id="PF06165"/>
    </source>
</evidence>
<feature type="domain" description="Glycoamylase-like" evidence="5">
    <location>
        <begin position="1182"/>
        <end position="1377"/>
    </location>
</feature>
<reference evidence="7 8" key="1">
    <citation type="submission" date="2018-07" db="EMBL/GenBank/DDBJ databases">
        <title>Genomic Encyclopedia of Type Strains, Phase III (KMG-III): the genomes of soil and plant-associated and newly described type strains.</title>
        <authorList>
            <person name="Whitman W."/>
        </authorList>
    </citation>
    <scope>NUCLEOTIDE SEQUENCE [LARGE SCALE GENOMIC DNA]</scope>
    <source>
        <strain evidence="7 8">CECT 7506</strain>
    </source>
</reference>
<proteinExistence type="predicted"/>
<evidence type="ECO:0000313" key="8">
    <source>
        <dbReference type="Proteomes" id="UP000252415"/>
    </source>
</evidence>
<dbReference type="PANTHER" id="PTHR37469:SF2">
    <property type="entry name" value="CELLOBIONIC ACID PHOSPHORYLASE"/>
    <property type="match status" value="1"/>
</dbReference>
<evidence type="ECO:0000256" key="2">
    <source>
        <dbReference type="ARBA" id="ARBA00022679"/>
    </source>
</evidence>
<feature type="transmembrane region" description="Helical" evidence="3">
    <location>
        <begin position="838"/>
        <end position="857"/>
    </location>
</feature>
<sequence length="2783" mass="310522">MIPTTEQLEQKARELALIHHPGKAVFRSSAPMWRTFRRNLDKLREFASELKQDGAPCFQPAEQWLLDHADLVESEAFTVQSELTRRFSSQLPRQLKGKEPRVLSLCSEYVDRVDGMLDVDAFVRFSNAYQEVAVLTIAEVWSMPLMLRIAIIGKLAEVMGAVRERRQACLEIDKLLEPFVEGDTKPDAGKITNALEKAGQHMPLSAPVIVHLVSHLNEWAEEAGEVRSWLLCKLDNDAESLSRIILYEHQLQASYELTAGHLIQSLRTLSRTRWDPLFERMSVVEHTLNEEHAGTYPLMDEKSRATLRGQVERLARIYGMPENVIAQQAIALANRHSDADTYRPKATEPEGTVARTDALPPRQAFAAYYLLDRIGNKELLGAVRECVEPKRLSWTIRLRPRIGAYLAILTVFFAAFLAVTLWSAAAANQAAISIGAWTAAALALSIPVSEWAVTVVHGLIGKLYVTQPLLRYDYASGIAEDAATITVIPVIWSKPEEAEEMADRLELHYLANFDPNMGFALLGDFADASAEHEESDERITSAARSRIESLNRKYGDPDTGTGPFYLFQRDRKWNESEQVWMGWERKRGKLVEFVELLSGGSDTSCNCIVGDCSAITRYKYVITLDADTELPVGAAARMVGTMHLPYNRARLNASGTRVSEGYGVLQPRVGISYDSVSSSRLARLWSGKPGIDPYSFAMSDPYQDAFGQGIFTGKGIFDVAAFKQVLNDRIPENSVLSHDLLEGGFLRGGLLSDIEVVDGHPVTFQAYQQRLHRWVRGDWQLLCWIAFSKHDRCGVLKPIDLSLLTRWQIIDNMRRSLVQPAVFILLAASMFISGAAGAVLMSAGLVTLGLPLIRALFALSRLNRRPGILLTAFGQSLVQLVTLPYQTVVMVDAIARTLYRLAVSKRNLLEWTSSAEVERRSRSAPASAISGIWSGHTLSVLFGAAALMFAGGALRACGLTIAALWLLAPFVVRWLNGSPSFTHNRPSETEGKELRQLAAQMWAYYEDFAVESDNWLPPDNVQLEPPNGVAHRTSPTNIGLLLACTLAARDFGFIDTRGMLARVERTIGTIEKMEKRFGHLYNWYDTQSLRPLPPLYVSTVDSGNFVAYLIALKQGVLEWAKQDGEHDAGSELLHWAEALVDRIETIVTGTDFRPLYDDRAELFTLGFHAALDRREEILYDLLASEARQASFLAIAFGQAPVSHWFRLGRAMAKSGKHPTLLSWSGTMFEYLMPSLLMRTYRHSIWDATYNGVVKRQIEYARQRGVPFGISESGYHAFDYQMNYQYRAFGVPGLGLQRGLENDLVLAPYAAVMALPIQLGDSLASLKRMEEMGAKGKYGFYEAIDCTAQRMPEDTSYIIVRSFMAHHIGMSLLTISNLLLPRTMIDRFHADKRVQAAELLLQERIPERPAIIKNAAKPLLERTKEPLTGTRIPLREFIKPREIPEVCVLSNGSFTSVISDTGGGFTRYGGLAVSRWHEDPVAETPGNCIYIRDVSTNAVWSPAFEPCRMALEEQKAQFALDKACFTGRNGYIASTLEICVPPDQNAELRRLSLTNTGADARVVEVTTYLEIALAPPAADEAHPAFSKLFVQTEYDAEAECLLAVRRPRDIKERPKWAVHSLSLGCDALGSVEYETDRSCFIGRGHTISYPVSLECRLSGTVGAVLDPAFVMRRRISIRPGETVKLFSATGVADSREEALDVSASLCSEQQVERAFQLAWTHSRIDLRHQHLSAMEAAQFHTMAGRLLYQTPLRKERALSIAANQAGQSGLWPMGISGDLPVALVRIQDKSQMPFAIKALTGHSYLRQKGIAFDLVFLIEEAGGYYQDVQDALRRAAEQTVSGSATPGGVYPVMADRLSQEQLHLLQAVARLTLRADGPSFKAQLAVRPASRKAAGLSGETNALLMARELEERNAMESLPTIEGLPPQFRLRPESAAEAVSGVSELADYSPESLEVYNGSGGFANEGREYHISMKKGKYLPAPWSNVMANPSFGCLVTELGTGYTWWRNSREFKLTPWSNDPVLDLPGEACYIRDEATGDLWSGAPSPELGKDAFETAHGFGYTSFTRQTRGFKQRMTVYVSKDDPVKFVTVELENMRDEPRSLSVAYYCNWVLGVRKQANAPYIISEWNEDTHSLLARNAYQETFRDSVAFLHMHAEKEEGGPGGEGSRFTFTADRSEFIGRSGTLASPEGMRQESFSNADGVFADSCGVIRMQLTIPPRSVRKVYVLVGADATKEAVQKHVRSYGTAESCEGALTDVKEYWSRTLNQIVVTTPNRELDLMLNGWLLYQALSCRIWARTAFYQAGGAYGFRDQLQDSLALLHTLPELTRKQILLHASHQYKEGDVQHWWHEETERGIRTRYSDDLLWLPYAVSRYIVHTGDVGVLDETAPFLTSEMLKDEEHERYEATVVSEESASVYEHCIRAIERASRFGEHGIPLMGIGDWNDGMNSVGDEGRGESVWLGWFLCEVLRKFADVCERKGDSERAVLYRARKDSIAEALNKHAWDGEWYRRARTDDGAWLGSVRNEECRIDAIAQSWSVISGAAPQERARQAMQSFDRELVDRDLSVGRLLTPPFDRTDPTPGYIQGYPPGIRENGAQYTHGVIWSIVAWCELGEGDKAVELFHMLNPVTHAQSPSEVRKYAGEPYVMAADVYTRDPVKGRAGWTWYTGASGWMYQAGIEWILGLRRESDKLFVRPNIPADWPSYSVQYRYGNSIYHITVRTNGALKDHAEGVTIDGKPVEQEPATGKVAGESAYIQLVDDGQEHEVEVVLPFLRSKTSAGIT</sequence>
<name>A0A368VRA7_9BACL</name>
<dbReference type="GO" id="GO:0005975">
    <property type="term" value="P:carbohydrate metabolic process"/>
    <property type="evidence" value="ECO:0007669"/>
    <property type="project" value="InterPro"/>
</dbReference>
<dbReference type="InterPro" id="IPR008928">
    <property type="entry name" value="6-hairpin_glycosidase_sf"/>
</dbReference>
<keyword evidence="3" id="KW-1133">Transmembrane helix</keyword>
<dbReference type="Pfam" id="PF17167">
    <property type="entry name" value="Glyco_hydro_94"/>
    <property type="match status" value="1"/>
</dbReference>
<feature type="transmembrane region" description="Helical" evidence="3">
    <location>
        <begin position="402"/>
        <end position="424"/>
    </location>
</feature>
<dbReference type="Gene3D" id="2.60.420.10">
    <property type="entry name" value="Maltose phosphorylase, domain 3"/>
    <property type="match status" value="1"/>
</dbReference>
<dbReference type="GO" id="GO:0030246">
    <property type="term" value="F:carbohydrate binding"/>
    <property type="evidence" value="ECO:0007669"/>
    <property type="project" value="InterPro"/>
</dbReference>
<dbReference type="GO" id="GO:0016757">
    <property type="term" value="F:glycosyltransferase activity"/>
    <property type="evidence" value="ECO:0007669"/>
    <property type="project" value="UniProtKB-KW"/>
</dbReference>
<dbReference type="InterPro" id="IPR037018">
    <property type="entry name" value="GH65_N"/>
</dbReference>
<dbReference type="InterPro" id="IPR037820">
    <property type="entry name" value="GH94N_NdvB"/>
</dbReference>
<feature type="transmembrane region" description="Helical" evidence="3">
    <location>
        <begin position="430"/>
        <end position="453"/>
    </location>
</feature>
<evidence type="ECO:0000259" key="6">
    <source>
        <dbReference type="Pfam" id="PF17167"/>
    </source>
</evidence>
<dbReference type="SUPFAM" id="SSF74650">
    <property type="entry name" value="Galactose mutarotase-like"/>
    <property type="match status" value="2"/>
</dbReference>
<dbReference type="Pfam" id="PF06165">
    <property type="entry name" value="GH94_b-supersand"/>
    <property type="match status" value="2"/>
</dbReference>
<evidence type="ECO:0000256" key="3">
    <source>
        <dbReference type="SAM" id="Phobius"/>
    </source>
</evidence>
<dbReference type="CDD" id="cd11753">
    <property type="entry name" value="GH94N_ChvB_NdvB_2_like"/>
    <property type="match status" value="1"/>
</dbReference>
<gene>
    <name evidence="7" type="ORF">DFP97_11658</name>
</gene>
<feature type="domain" description="Glycosyl hydrolase 94 supersandwich" evidence="4">
    <location>
        <begin position="1966"/>
        <end position="2245"/>
    </location>
</feature>
<dbReference type="OrthoDB" id="9769991at2"/>
<evidence type="ECO:0000259" key="5">
    <source>
        <dbReference type="Pfam" id="PF10091"/>
    </source>
</evidence>
<dbReference type="EMBL" id="QPJD01000016">
    <property type="protein sequence ID" value="RCW42496.1"/>
    <property type="molecule type" value="Genomic_DNA"/>
</dbReference>
<dbReference type="InterPro" id="IPR010383">
    <property type="entry name" value="Glyco_hydrolase_94_b-supersand"/>
</dbReference>
<dbReference type="SMART" id="SM01068">
    <property type="entry name" value="CBM_X"/>
    <property type="match status" value="2"/>
</dbReference>
<accession>A0A368VRA7</accession>
<dbReference type="RefSeq" id="WP_114382665.1">
    <property type="nucleotide sequence ID" value="NZ_QPJD01000016.1"/>
</dbReference>
<dbReference type="InterPro" id="IPR012341">
    <property type="entry name" value="6hp_glycosidase-like_sf"/>
</dbReference>
<evidence type="ECO:0000313" key="7">
    <source>
        <dbReference type="EMBL" id="RCW42496.1"/>
    </source>
</evidence>
<keyword evidence="2" id="KW-0808">Transferase</keyword>
<dbReference type="Gene3D" id="2.70.98.40">
    <property type="entry name" value="Glycoside hydrolase, family 65, N-terminal domain"/>
    <property type="match status" value="2"/>
</dbReference>
<keyword evidence="3" id="KW-0812">Transmembrane</keyword>
<evidence type="ECO:0000256" key="1">
    <source>
        <dbReference type="ARBA" id="ARBA00022676"/>
    </source>
</evidence>
<keyword evidence="1" id="KW-0328">Glycosyltransferase</keyword>
<organism evidence="7 8">
    <name type="scientific">Paenibacillus prosopidis</name>
    <dbReference type="NCBI Taxonomy" id="630520"/>
    <lineage>
        <taxon>Bacteria</taxon>
        <taxon>Bacillati</taxon>
        <taxon>Bacillota</taxon>
        <taxon>Bacilli</taxon>
        <taxon>Bacillales</taxon>
        <taxon>Paenibacillaceae</taxon>
        <taxon>Paenibacillus</taxon>
    </lineage>
</organism>
<dbReference type="Proteomes" id="UP000252415">
    <property type="component" value="Unassembled WGS sequence"/>
</dbReference>
<feature type="domain" description="Glycosyl hydrolase 94 supersandwich" evidence="4">
    <location>
        <begin position="1441"/>
        <end position="1702"/>
    </location>
</feature>
<feature type="transmembrane region" description="Helical" evidence="3">
    <location>
        <begin position="928"/>
        <end position="947"/>
    </location>
</feature>
<dbReference type="InterPro" id="IPR033432">
    <property type="entry name" value="GH94_catalytic"/>
</dbReference>
<dbReference type="Pfam" id="PF10091">
    <property type="entry name" value="Glycoamylase"/>
    <property type="match status" value="1"/>
</dbReference>
<dbReference type="CDD" id="cd11756">
    <property type="entry name" value="GH94N_ChvB_NdvB_1_like"/>
    <property type="match status" value="1"/>
</dbReference>
<keyword evidence="3" id="KW-0472">Membrane</keyword>